<keyword evidence="1" id="KW-0134">Cell wall</keyword>
<name>A0AAE6NZ17_9LACO</name>
<evidence type="ECO:0000313" key="7">
    <source>
        <dbReference type="EMBL" id="QFX92111.1"/>
    </source>
</evidence>
<feature type="transmembrane region" description="Helical" evidence="5">
    <location>
        <begin position="34"/>
        <end position="55"/>
    </location>
</feature>
<gene>
    <name evidence="7" type="ORF">LF543_00285</name>
</gene>
<dbReference type="NCBIfam" id="TIGR01167">
    <property type="entry name" value="LPXTG_anchor"/>
    <property type="match status" value="1"/>
</dbReference>
<proteinExistence type="predicted"/>
<evidence type="ECO:0000259" key="6">
    <source>
        <dbReference type="PROSITE" id="PS50847"/>
    </source>
</evidence>
<protein>
    <submittedName>
        <fullName evidence="7">LPXTG cell wall anchor domain-containing protein</fullName>
    </submittedName>
</protein>
<keyword evidence="2" id="KW-0964">Secreted</keyword>
<keyword evidence="3" id="KW-0732">Signal</keyword>
<dbReference type="EMBL" id="CP045562">
    <property type="protein sequence ID" value="QFX92111.1"/>
    <property type="molecule type" value="Genomic_DNA"/>
</dbReference>
<dbReference type="Proteomes" id="UP000327194">
    <property type="component" value="Chromosome"/>
</dbReference>
<evidence type="ECO:0000256" key="4">
    <source>
        <dbReference type="ARBA" id="ARBA00023088"/>
    </source>
</evidence>
<keyword evidence="5" id="KW-0472">Membrane</keyword>
<keyword evidence="4" id="KW-0572">Peptidoglycan-anchor</keyword>
<dbReference type="PROSITE" id="PS50847">
    <property type="entry name" value="GRAM_POS_ANCHORING"/>
    <property type="match status" value="1"/>
</dbReference>
<feature type="domain" description="Gram-positive cocci surface proteins LPxTG" evidence="6">
    <location>
        <begin position="24"/>
        <end position="61"/>
    </location>
</feature>
<dbReference type="Pfam" id="PF00746">
    <property type="entry name" value="Gram_pos_anchor"/>
    <property type="match status" value="1"/>
</dbReference>
<dbReference type="KEGG" id="lfv:LF543_00285"/>
<accession>A0AAE6NZ17</accession>
<dbReference type="InterPro" id="IPR019931">
    <property type="entry name" value="LPXTG_anchor"/>
</dbReference>
<evidence type="ECO:0000256" key="5">
    <source>
        <dbReference type="SAM" id="Phobius"/>
    </source>
</evidence>
<keyword evidence="5" id="KW-0812">Transmembrane</keyword>
<evidence type="ECO:0000256" key="3">
    <source>
        <dbReference type="ARBA" id="ARBA00022729"/>
    </source>
</evidence>
<evidence type="ECO:0000256" key="1">
    <source>
        <dbReference type="ARBA" id="ARBA00022512"/>
    </source>
</evidence>
<keyword evidence="5" id="KW-1133">Transmembrane helix</keyword>
<evidence type="ECO:0000313" key="8">
    <source>
        <dbReference type="Proteomes" id="UP000327194"/>
    </source>
</evidence>
<reference evidence="7 8" key="1">
    <citation type="submission" date="2019-10" db="EMBL/GenBank/DDBJ databases">
        <title>Genome sequencing of Lactobacillus fructivorans.</title>
        <authorList>
            <person name="Kim K."/>
        </authorList>
    </citation>
    <scope>NUCLEOTIDE SEQUENCE [LARGE SCALE GENOMIC DNA]</scope>
    <source>
        <strain evidence="7 8">LF543</strain>
    </source>
</reference>
<organism evidence="7 8">
    <name type="scientific">Fructilactobacillus fructivorans</name>
    <dbReference type="NCBI Taxonomy" id="1614"/>
    <lineage>
        <taxon>Bacteria</taxon>
        <taxon>Bacillati</taxon>
        <taxon>Bacillota</taxon>
        <taxon>Bacilli</taxon>
        <taxon>Lactobacillales</taxon>
        <taxon>Lactobacillaceae</taxon>
        <taxon>Fructilactobacillus</taxon>
    </lineage>
</organism>
<dbReference type="RefSeq" id="WP_081454158.1">
    <property type="nucleotide sequence ID" value="NZ_AZDS01000002.1"/>
</dbReference>
<dbReference type="AlphaFoldDB" id="A0AAE6NZ17"/>
<sequence>MVKCSFINQSISQTTNNTRKQSKLPQTGQNSNNILSTIGAALLSLLGFLVLGKWFKDQRNK</sequence>
<evidence type="ECO:0000256" key="2">
    <source>
        <dbReference type="ARBA" id="ARBA00022525"/>
    </source>
</evidence>